<proteinExistence type="predicted"/>
<dbReference type="CDD" id="cd24082">
    <property type="entry name" value="ASKHA_NBD_GspK-like"/>
    <property type="match status" value="1"/>
</dbReference>
<keyword evidence="3" id="KW-1185">Reference proteome</keyword>
<evidence type="ECO:0000313" key="3">
    <source>
        <dbReference type="Proteomes" id="UP000199647"/>
    </source>
</evidence>
<dbReference type="PANTHER" id="PTHR43190">
    <property type="entry name" value="N-ACETYL-D-GLUCOSAMINE KINASE"/>
    <property type="match status" value="1"/>
</dbReference>
<name>A0A1H9NSD0_9HYPH</name>
<dbReference type="InterPro" id="IPR043129">
    <property type="entry name" value="ATPase_NBD"/>
</dbReference>
<reference evidence="2 3" key="1">
    <citation type="submission" date="2016-10" db="EMBL/GenBank/DDBJ databases">
        <authorList>
            <person name="de Groot N.N."/>
        </authorList>
    </citation>
    <scope>NUCLEOTIDE SEQUENCE [LARGE SCALE GENOMIC DNA]</scope>
    <source>
        <strain evidence="2 3">A52C2</strain>
    </source>
</reference>
<gene>
    <name evidence="2" type="ORF">SAMN05216548_11728</name>
</gene>
<keyword evidence="2" id="KW-0418">Kinase</keyword>
<dbReference type="Pfam" id="PF01869">
    <property type="entry name" value="BcrAD_BadFG"/>
    <property type="match status" value="1"/>
</dbReference>
<organism evidence="2 3">
    <name type="scientific">Faunimonas pinastri</name>
    <dbReference type="NCBI Taxonomy" id="1855383"/>
    <lineage>
        <taxon>Bacteria</taxon>
        <taxon>Pseudomonadati</taxon>
        <taxon>Pseudomonadota</taxon>
        <taxon>Alphaproteobacteria</taxon>
        <taxon>Hyphomicrobiales</taxon>
        <taxon>Afifellaceae</taxon>
        <taxon>Faunimonas</taxon>
    </lineage>
</organism>
<dbReference type="PANTHER" id="PTHR43190:SF3">
    <property type="entry name" value="N-ACETYL-D-GLUCOSAMINE KINASE"/>
    <property type="match status" value="1"/>
</dbReference>
<evidence type="ECO:0000313" key="2">
    <source>
        <dbReference type="EMBL" id="SER38870.1"/>
    </source>
</evidence>
<dbReference type="AlphaFoldDB" id="A0A1H9NSD0"/>
<dbReference type="GO" id="GO:0016301">
    <property type="term" value="F:kinase activity"/>
    <property type="evidence" value="ECO:0007669"/>
    <property type="project" value="UniProtKB-KW"/>
</dbReference>
<dbReference type="InterPro" id="IPR002731">
    <property type="entry name" value="ATPase_BadF"/>
</dbReference>
<dbReference type="Proteomes" id="UP000199647">
    <property type="component" value="Unassembled WGS sequence"/>
</dbReference>
<dbReference type="EMBL" id="FOFG01000017">
    <property type="protein sequence ID" value="SER38870.1"/>
    <property type="molecule type" value="Genomic_DNA"/>
</dbReference>
<dbReference type="OrthoDB" id="63487at2"/>
<sequence>MSEAPIFCVDGGGTRSRGRIVLASGETLAEAVAGPCNPSSDLSLAVSSITQLWADIAVAAGFDPQAPSRCRLSIGTAGALHPEIRNAFLSGLPVFAERHVMTDGYAALVGASGGEPAGLLVMGTGTVAHRLFADGISIQRDGWGWVAGDRGSAAWIGRKAVEHALAARDEVVAPDDLSAAVWNDMGGEPDAVRSWLRDARQARFAGIAPLVGDAAEAGNATATGILDHAADHGADLLRSLALEEDEPVFLRGGVAEFLHDRLVRRYGRNFAGSEGDAMHGCFLVATGAAPREVRR</sequence>
<accession>A0A1H9NSD0</accession>
<keyword evidence="2" id="KW-0808">Transferase</keyword>
<evidence type="ECO:0000259" key="1">
    <source>
        <dbReference type="Pfam" id="PF01869"/>
    </source>
</evidence>
<dbReference type="InterPro" id="IPR052519">
    <property type="entry name" value="Euk-type_GlcNAc_Kinase"/>
</dbReference>
<dbReference type="STRING" id="1855383.SAMN05216548_11728"/>
<dbReference type="RefSeq" id="WP_092499085.1">
    <property type="nucleotide sequence ID" value="NZ_FOFG01000017.1"/>
</dbReference>
<feature type="domain" description="ATPase BadF/BadG/BcrA/BcrD type" evidence="1">
    <location>
        <begin position="9"/>
        <end position="256"/>
    </location>
</feature>
<protein>
    <submittedName>
        <fullName evidence="2">Glucosamine kinase</fullName>
    </submittedName>
</protein>
<dbReference type="SUPFAM" id="SSF53067">
    <property type="entry name" value="Actin-like ATPase domain"/>
    <property type="match status" value="2"/>
</dbReference>
<dbReference type="Gene3D" id="3.30.420.40">
    <property type="match status" value="2"/>
</dbReference>